<dbReference type="AlphaFoldDB" id="G2PMR5"/>
<reference evidence="6 7" key="2">
    <citation type="journal article" date="2012" name="Stand. Genomic Sci.">
        <title>Complete genome sequence of the facultatively anaerobic, appendaged bacterium Muricauda ruestringensis type strain (B1(T)).</title>
        <authorList>
            <person name="Huntemann M."/>
            <person name="Teshima H."/>
            <person name="Lapidus A."/>
            <person name="Nolan M."/>
            <person name="Lucas S."/>
            <person name="Hammon N."/>
            <person name="Deshpande S."/>
            <person name="Cheng J.F."/>
            <person name="Tapia R."/>
            <person name="Goodwin L.A."/>
            <person name="Pitluck S."/>
            <person name="Liolios K."/>
            <person name="Pagani I."/>
            <person name="Ivanova N."/>
            <person name="Mavromatis K."/>
            <person name="Mikhailova N."/>
            <person name="Pati A."/>
            <person name="Chen A."/>
            <person name="Palaniappan K."/>
            <person name="Land M."/>
            <person name="Hauser L."/>
            <person name="Pan C."/>
            <person name="Brambilla E.M."/>
            <person name="Rohde M."/>
            <person name="Spring S."/>
            <person name="Goker M."/>
            <person name="Detter J.C."/>
            <person name="Bristow J."/>
            <person name="Eisen J.A."/>
            <person name="Markowitz V."/>
            <person name="Hugenholtz P."/>
            <person name="Kyrpides N.C."/>
            <person name="Klenk H.P."/>
            <person name="Woyke T."/>
        </authorList>
    </citation>
    <scope>NUCLEOTIDE SEQUENCE [LARGE SCALE GENOMIC DNA]</scope>
    <source>
        <strain evidence="7">DSM 13258 / LMG 19739 / B1</strain>
    </source>
</reference>
<dbReference type="PROSITE" id="PS00868">
    <property type="entry name" value="CYS_MET_METAB_PP"/>
    <property type="match status" value="1"/>
</dbReference>
<dbReference type="Pfam" id="PF01053">
    <property type="entry name" value="Cys_Met_Meta_PP"/>
    <property type="match status" value="1"/>
</dbReference>
<dbReference type="InterPro" id="IPR015422">
    <property type="entry name" value="PyrdxlP-dep_Trfase_small"/>
</dbReference>
<dbReference type="FunFam" id="3.90.1150.10:FF:000008">
    <property type="entry name" value="Cystathionine gamma-synthase"/>
    <property type="match status" value="1"/>
</dbReference>
<dbReference type="Gene3D" id="3.40.640.10">
    <property type="entry name" value="Type I PLP-dependent aspartate aminotransferase-like (Major domain)"/>
    <property type="match status" value="1"/>
</dbReference>
<reference evidence="7" key="1">
    <citation type="submission" date="2011-08" db="EMBL/GenBank/DDBJ databases">
        <title>The complete genome of Muricauda ruestringensis DSM 13258.</title>
        <authorList>
            <person name="Lucas S."/>
            <person name="Han J."/>
            <person name="Lapidus A."/>
            <person name="Bruce D."/>
            <person name="Goodwin L."/>
            <person name="Pitluck S."/>
            <person name="Peters L."/>
            <person name="Kyrpides N."/>
            <person name="Mavromatis K."/>
            <person name="Ivanova N."/>
            <person name="Ovchinnikova G."/>
            <person name="Teshima H."/>
            <person name="Detter J.C."/>
            <person name="Tapia R."/>
            <person name="Han C."/>
            <person name="Land M."/>
            <person name="Hauser L."/>
            <person name="Markowitz V."/>
            <person name="Cheng J.-F."/>
            <person name="Hugenholtz P."/>
            <person name="Woyke T."/>
            <person name="Wu D."/>
            <person name="Spring S."/>
            <person name="Schroeder M."/>
            <person name="Brambilla E."/>
            <person name="Klenk H.-P."/>
            <person name="Eisen J.A."/>
        </authorList>
    </citation>
    <scope>NUCLEOTIDE SEQUENCE [LARGE SCALE GENOMIC DNA]</scope>
    <source>
        <strain evidence="7">DSM 13258 / LMG 19739 / B1</strain>
    </source>
</reference>
<keyword evidence="7" id="KW-1185">Reference proteome</keyword>
<dbReference type="GO" id="GO:0030170">
    <property type="term" value="F:pyridoxal phosphate binding"/>
    <property type="evidence" value="ECO:0007669"/>
    <property type="project" value="InterPro"/>
</dbReference>
<keyword evidence="3 4" id="KW-0663">Pyridoxal phosphate</keyword>
<dbReference type="EMBL" id="CP002999">
    <property type="protein sequence ID" value="AEM70172.1"/>
    <property type="molecule type" value="Genomic_DNA"/>
</dbReference>
<dbReference type="GO" id="GO:0005737">
    <property type="term" value="C:cytoplasm"/>
    <property type="evidence" value="ECO:0007669"/>
    <property type="project" value="TreeGrafter"/>
</dbReference>
<dbReference type="FunFam" id="3.40.640.10:FF:000009">
    <property type="entry name" value="Cystathionine gamma-synthase homolog"/>
    <property type="match status" value="1"/>
</dbReference>
<dbReference type="eggNOG" id="COG0626">
    <property type="taxonomic scope" value="Bacteria"/>
</dbReference>
<dbReference type="EC" id="4.4.1.1" evidence="6"/>
<dbReference type="Gene3D" id="3.90.1150.10">
    <property type="entry name" value="Aspartate Aminotransferase, domain 1"/>
    <property type="match status" value="1"/>
</dbReference>
<evidence type="ECO:0000313" key="7">
    <source>
        <dbReference type="Proteomes" id="UP000008908"/>
    </source>
</evidence>
<dbReference type="InterPro" id="IPR015421">
    <property type="entry name" value="PyrdxlP-dep_Trfase_major"/>
</dbReference>
<dbReference type="SUPFAM" id="SSF53383">
    <property type="entry name" value="PLP-dependent transferases"/>
    <property type="match status" value="1"/>
</dbReference>
<dbReference type="InterPro" id="IPR054542">
    <property type="entry name" value="Cys_met_metab_PP"/>
</dbReference>
<dbReference type="PANTHER" id="PTHR11808">
    <property type="entry name" value="TRANS-SULFURATION ENZYME FAMILY MEMBER"/>
    <property type="match status" value="1"/>
</dbReference>
<dbReference type="GO" id="GO:0019346">
    <property type="term" value="P:transsulfuration"/>
    <property type="evidence" value="ECO:0007669"/>
    <property type="project" value="InterPro"/>
</dbReference>
<comment type="similarity">
    <text evidence="2 5">Belongs to the trans-sulfuration enzymes family.</text>
</comment>
<accession>G2PMR5</accession>
<dbReference type="STRING" id="886377.Murru_1128"/>
<dbReference type="NCBIfam" id="NF005871">
    <property type="entry name" value="PRK07811.1"/>
    <property type="match status" value="1"/>
</dbReference>
<dbReference type="GO" id="GO:0004123">
    <property type="term" value="F:cystathionine gamma-lyase activity"/>
    <property type="evidence" value="ECO:0007669"/>
    <property type="project" value="TreeGrafter"/>
</dbReference>
<dbReference type="GO" id="GO:0019343">
    <property type="term" value="P:cysteine biosynthetic process via cystathionine"/>
    <property type="evidence" value="ECO:0007669"/>
    <property type="project" value="TreeGrafter"/>
</dbReference>
<evidence type="ECO:0000256" key="5">
    <source>
        <dbReference type="RuleBase" id="RU362118"/>
    </source>
</evidence>
<evidence type="ECO:0000256" key="2">
    <source>
        <dbReference type="ARBA" id="ARBA00009077"/>
    </source>
</evidence>
<dbReference type="Proteomes" id="UP000008908">
    <property type="component" value="Chromosome"/>
</dbReference>
<gene>
    <name evidence="6" type="ordered locus">Murru_1128</name>
</gene>
<name>G2PMR5_ALLRU</name>
<dbReference type="InterPro" id="IPR000277">
    <property type="entry name" value="Cys/Met-Metab_PyrdxlP-dep_enz"/>
</dbReference>
<organism evidence="6 7">
    <name type="scientific">Allomuricauda ruestringensis (strain DSM 13258 / CIP 107369 / LMG 19739 / B1)</name>
    <name type="common">Muricauda ruestringensis</name>
    <dbReference type="NCBI Taxonomy" id="886377"/>
    <lineage>
        <taxon>Bacteria</taxon>
        <taxon>Pseudomonadati</taxon>
        <taxon>Bacteroidota</taxon>
        <taxon>Flavobacteriia</taxon>
        <taxon>Flavobacteriales</taxon>
        <taxon>Flavobacteriaceae</taxon>
        <taxon>Flagellimonas</taxon>
    </lineage>
</organism>
<evidence type="ECO:0000313" key="6">
    <source>
        <dbReference type="EMBL" id="AEM70172.1"/>
    </source>
</evidence>
<sequence>MYEDSFSMSKKELKFNSKAIHGGQHPDKAYGAVMPPIYQTSTYAQSTPGGHKGYEYSRGANPTRTALENAVASLENGNFGMAFGSGMAAIDAVMKLLGPGDEVICTSDLYGGSYRLFKGVFEKFGVRFRFSDMTDMQELASQINRNTKLVWVETPTNPMMNIIDIKAVSKIAKEHELLLAVDNTFATPYLQRPLELGADIVMHSATKYLAGHSDVVVGALVVRDEKLAEQLYFIQKSSGGICGPMDSFLTLRGIKTLHVRMQRHCENGESIAKYLENHPKIDTIYWPGFEWHPNHEVAKNQMRGFGGMISFVPKGGSYESAIKIVEKFQLFTLAESLGGVESLVGHPASMSHGSIPKEEREKNGVVDALIRLSVGIEDVEDLIADLDQALK</sequence>
<evidence type="ECO:0000256" key="4">
    <source>
        <dbReference type="PIRSR" id="PIRSR001434-2"/>
    </source>
</evidence>
<proteinExistence type="inferred from homology"/>
<dbReference type="CDD" id="cd00614">
    <property type="entry name" value="CGS_like"/>
    <property type="match status" value="1"/>
</dbReference>
<feature type="modified residue" description="N6-(pyridoxal phosphate)lysine" evidence="4">
    <location>
        <position position="207"/>
    </location>
</feature>
<keyword evidence="6" id="KW-0456">Lyase</keyword>
<dbReference type="PIRSF" id="PIRSF001434">
    <property type="entry name" value="CGS"/>
    <property type="match status" value="1"/>
</dbReference>
<dbReference type="GO" id="GO:0003962">
    <property type="term" value="F:cystathionine gamma-synthase activity"/>
    <property type="evidence" value="ECO:0007669"/>
    <property type="project" value="TreeGrafter"/>
</dbReference>
<dbReference type="HOGENOM" id="CLU_018986_2_0_10"/>
<evidence type="ECO:0000256" key="1">
    <source>
        <dbReference type="ARBA" id="ARBA00001933"/>
    </source>
</evidence>
<dbReference type="PANTHER" id="PTHR11808:SF15">
    <property type="entry name" value="CYSTATHIONINE GAMMA-LYASE"/>
    <property type="match status" value="1"/>
</dbReference>
<dbReference type="KEGG" id="mrs:Murru_1128"/>
<evidence type="ECO:0000256" key="3">
    <source>
        <dbReference type="ARBA" id="ARBA00022898"/>
    </source>
</evidence>
<comment type="cofactor">
    <cofactor evidence="1 5">
        <name>pyridoxal 5'-phosphate</name>
        <dbReference type="ChEBI" id="CHEBI:597326"/>
    </cofactor>
</comment>
<protein>
    <submittedName>
        <fullName evidence="6">Cystathionine gamma-lyase</fullName>
        <ecNumber evidence="6">4.4.1.1</ecNumber>
    </submittedName>
</protein>
<dbReference type="InterPro" id="IPR015424">
    <property type="entry name" value="PyrdxlP-dep_Trfase"/>
</dbReference>